<comment type="caution">
    <text evidence="17">The sequence shown here is derived from an EMBL/GenBank/DDBJ whole genome shotgun (WGS) entry which is preliminary data.</text>
</comment>
<accession>A0A6A4SRD3</accession>
<feature type="compositionally biased region" description="Low complexity" evidence="12">
    <location>
        <begin position="1418"/>
        <end position="1430"/>
    </location>
</feature>
<reference evidence="17 18" key="1">
    <citation type="submission" date="2019-06" db="EMBL/GenBank/DDBJ databases">
        <title>Draft genomes of female and male turbot (Scophthalmus maximus).</title>
        <authorList>
            <person name="Xu H."/>
            <person name="Xu X.-W."/>
            <person name="Shao C."/>
            <person name="Chen S."/>
        </authorList>
    </citation>
    <scope>NUCLEOTIDE SEQUENCE [LARGE SCALE GENOMIC DNA]</scope>
    <source>
        <strain evidence="17">Ysfricsl-2016a</strain>
        <tissue evidence="17">Blood</tissue>
    </source>
</reference>
<organism evidence="17 18">
    <name type="scientific">Scophthalmus maximus</name>
    <name type="common">Turbot</name>
    <name type="synonym">Psetta maxima</name>
    <dbReference type="NCBI Taxonomy" id="52904"/>
    <lineage>
        <taxon>Eukaryota</taxon>
        <taxon>Metazoa</taxon>
        <taxon>Chordata</taxon>
        <taxon>Craniata</taxon>
        <taxon>Vertebrata</taxon>
        <taxon>Euteleostomi</taxon>
        <taxon>Actinopterygii</taxon>
        <taxon>Neopterygii</taxon>
        <taxon>Teleostei</taxon>
        <taxon>Neoteleostei</taxon>
        <taxon>Acanthomorphata</taxon>
        <taxon>Carangaria</taxon>
        <taxon>Pleuronectiformes</taxon>
        <taxon>Pleuronectoidei</taxon>
        <taxon>Scophthalmidae</taxon>
        <taxon>Scophthalmus</taxon>
    </lineage>
</organism>
<feature type="compositionally biased region" description="Basic residues" evidence="12">
    <location>
        <begin position="940"/>
        <end position="952"/>
    </location>
</feature>
<dbReference type="SMART" id="SM00091">
    <property type="entry name" value="PAS"/>
    <property type="match status" value="2"/>
</dbReference>
<comment type="similarity">
    <text evidence="3">Belongs to the synaptobrevin family.</text>
</comment>
<dbReference type="Gene3D" id="3.30.450.20">
    <property type="entry name" value="PAS domain"/>
    <property type="match status" value="2"/>
</dbReference>
<keyword evidence="13" id="KW-0812">Transmembrane</keyword>
<feature type="compositionally biased region" description="Gly residues" evidence="12">
    <location>
        <begin position="1255"/>
        <end position="1272"/>
    </location>
</feature>
<feature type="region of interest" description="Disordered" evidence="12">
    <location>
        <begin position="751"/>
        <end position="784"/>
    </location>
</feature>
<dbReference type="PANTHER" id="PTHR11269">
    <property type="entry name" value="PERIOD CIRCADIAN PROTEIN"/>
    <property type="match status" value="1"/>
</dbReference>
<evidence type="ECO:0000256" key="5">
    <source>
        <dbReference type="ARBA" id="ARBA00022737"/>
    </source>
</evidence>
<dbReference type="InterPro" id="IPR050760">
    <property type="entry name" value="Period_circadian_regulator"/>
</dbReference>
<dbReference type="SUPFAM" id="SSF55785">
    <property type="entry name" value="PYP-like sensor domain (PAS domain)"/>
    <property type="match status" value="1"/>
</dbReference>
<name>A0A6A4SRD3_SCOMX</name>
<feature type="domain" description="V-SNARE coiled-coil homology" evidence="16">
    <location>
        <begin position="71"/>
        <end position="131"/>
    </location>
</feature>
<dbReference type="PROSITE" id="PS50112">
    <property type="entry name" value="PAS"/>
    <property type="match status" value="1"/>
</dbReference>
<keyword evidence="7" id="KW-0090">Biological rhythms</keyword>
<dbReference type="InterPro" id="IPR035965">
    <property type="entry name" value="PAS-like_dom_sf"/>
</dbReference>
<dbReference type="PANTHER" id="PTHR11269:SF13">
    <property type="entry name" value="PERIOD CIRCADIAN PROTEIN HOMOLOG 3"/>
    <property type="match status" value="1"/>
</dbReference>
<keyword evidence="6" id="KW-0805">Transcription regulation</keyword>
<feature type="signal peptide" evidence="14">
    <location>
        <begin position="1"/>
        <end position="18"/>
    </location>
</feature>
<keyword evidence="4" id="KW-0963">Cytoplasm</keyword>
<dbReference type="InterPro" id="IPR001388">
    <property type="entry name" value="Synaptobrevin-like"/>
</dbReference>
<evidence type="ECO:0000256" key="10">
    <source>
        <dbReference type="ARBA" id="ARBA00046280"/>
    </source>
</evidence>
<keyword evidence="11" id="KW-0175">Coiled coil</keyword>
<feature type="region of interest" description="Disordered" evidence="12">
    <location>
        <begin position="918"/>
        <end position="995"/>
    </location>
</feature>
<keyword evidence="9" id="KW-0539">Nucleus</keyword>
<dbReference type="Proteomes" id="UP000438429">
    <property type="component" value="Unassembled WGS sequence"/>
</dbReference>
<dbReference type="CDD" id="cd00130">
    <property type="entry name" value="PAS"/>
    <property type="match status" value="1"/>
</dbReference>
<feature type="compositionally biased region" description="Polar residues" evidence="12">
    <location>
        <begin position="1396"/>
        <end position="1406"/>
    </location>
</feature>
<dbReference type="Pfam" id="PF12114">
    <property type="entry name" value="Period_C"/>
    <property type="match status" value="1"/>
</dbReference>
<evidence type="ECO:0000256" key="12">
    <source>
        <dbReference type="SAM" id="MobiDB-lite"/>
    </source>
</evidence>
<dbReference type="InterPro" id="IPR000014">
    <property type="entry name" value="PAS"/>
</dbReference>
<feature type="region of interest" description="Disordered" evidence="12">
    <location>
        <begin position="1132"/>
        <end position="1181"/>
    </location>
</feature>
<keyword evidence="8" id="KW-0804">Transcription</keyword>
<dbReference type="FunFam" id="3.30.450.20:FF:000004">
    <property type="entry name" value="Period circadian protein homolog 3"/>
    <property type="match status" value="1"/>
</dbReference>
<feature type="region of interest" description="Disordered" evidence="12">
    <location>
        <begin position="231"/>
        <end position="258"/>
    </location>
</feature>
<feature type="compositionally biased region" description="Low complexity" evidence="12">
    <location>
        <begin position="1167"/>
        <end position="1181"/>
    </location>
</feature>
<dbReference type="CDD" id="cd15870">
    <property type="entry name" value="R-SNARE_VAMP2"/>
    <property type="match status" value="1"/>
</dbReference>
<feature type="region of interest" description="Disordered" evidence="12">
    <location>
        <begin position="1211"/>
        <end position="1232"/>
    </location>
</feature>
<evidence type="ECO:0000256" key="11">
    <source>
        <dbReference type="PROSITE-ProRule" id="PRU00290"/>
    </source>
</evidence>
<dbReference type="GO" id="GO:0043153">
    <property type="term" value="P:entrainment of circadian clock by photoperiod"/>
    <property type="evidence" value="ECO:0007669"/>
    <property type="project" value="TreeGrafter"/>
</dbReference>
<evidence type="ECO:0000256" key="3">
    <source>
        <dbReference type="ARBA" id="ARBA00008025"/>
    </source>
</evidence>
<feature type="region of interest" description="Disordered" evidence="12">
    <location>
        <begin position="838"/>
        <end position="869"/>
    </location>
</feature>
<dbReference type="GO" id="GO:0016020">
    <property type="term" value="C:membrane"/>
    <property type="evidence" value="ECO:0007669"/>
    <property type="project" value="InterPro"/>
</dbReference>
<dbReference type="GO" id="GO:0000976">
    <property type="term" value="F:transcription cis-regulatory region binding"/>
    <property type="evidence" value="ECO:0007669"/>
    <property type="project" value="TreeGrafter"/>
</dbReference>
<dbReference type="FunFam" id="3.30.450.20:FF:000013">
    <property type="entry name" value="Period circadian protein homolog 2"/>
    <property type="match status" value="1"/>
</dbReference>
<evidence type="ECO:0000256" key="1">
    <source>
        <dbReference type="ARBA" id="ARBA00004123"/>
    </source>
</evidence>
<keyword evidence="5" id="KW-0677">Repeat</keyword>
<dbReference type="Pfam" id="PF08447">
    <property type="entry name" value="PAS_3"/>
    <property type="match status" value="1"/>
</dbReference>
<evidence type="ECO:0008006" key="19">
    <source>
        <dbReference type="Google" id="ProtNLM"/>
    </source>
</evidence>
<feature type="compositionally biased region" description="Low complexity" evidence="12">
    <location>
        <begin position="1273"/>
        <end position="1289"/>
    </location>
</feature>
<evidence type="ECO:0000256" key="8">
    <source>
        <dbReference type="ARBA" id="ARBA00023163"/>
    </source>
</evidence>
<dbReference type="PROSITE" id="PS00417">
    <property type="entry name" value="SYNAPTOBREVIN"/>
    <property type="match status" value="1"/>
</dbReference>
<feature type="compositionally biased region" description="Basic and acidic residues" evidence="12">
    <location>
        <begin position="1300"/>
        <end position="1313"/>
    </location>
</feature>
<dbReference type="InterPro" id="IPR048814">
    <property type="entry name" value="Per1-3_PAS-A"/>
</dbReference>
<dbReference type="InterPro" id="IPR057310">
    <property type="entry name" value="PER1-3_bHLH"/>
</dbReference>
<dbReference type="GO" id="GO:0012505">
    <property type="term" value="C:endomembrane system"/>
    <property type="evidence" value="ECO:0007669"/>
    <property type="project" value="UniProtKB-SubCell"/>
</dbReference>
<feature type="chain" id="PRO_5025653070" description="PAS domain-containing protein" evidence="14">
    <location>
        <begin position="19"/>
        <end position="1437"/>
    </location>
</feature>
<dbReference type="GO" id="GO:0016192">
    <property type="term" value="P:vesicle-mediated transport"/>
    <property type="evidence" value="ECO:0007669"/>
    <property type="project" value="InterPro"/>
</dbReference>
<keyword evidence="14" id="KW-0732">Signal</keyword>
<dbReference type="GO" id="GO:0005737">
    <property type="term" value="C:cytoplasm"/>
    <property type="evidence" value="ECO:0007669"/>
    <property type="project" value="UniProtKB-SubCell"/>
</dbReference>
<evidence type="ECO:0000256" key="13">
    <source>
        <dbReference type="SAM" id="Phobius"/>
    </source>
</evidence>
<feature type="transmembrane region" description="Helical" evidence="13">
    <location>
        <begin position="133"/>
        <end position="151"/>
    </location>
</feature>
<feature type="domain" description="PAS" evidence="15">
    <location>
        <begin position="494"/>
        <end position="540"/>
    </location>
</feature>
<dbReference type="SUPFAM" id="SSF58038">
    <property type="entry name" value="SNARE fusion complex"/>
    <property type="match status" value="1"/>
</dbReference>
<evidence type="ECO:0000256" key="2">
    <source>
        <dbReference type="ARBA" id="ARBA00004496"/>
    </source>
</evidence>
<dbReference type="PROSITE" id="PS50892">
    <property type="entry name" value="V_SNARE"/>
    <property type="match status" value="1"/>
</dbReference>
<dbReference type="InterPro" id="IPR022728">
    <property type="entry name" value="Period_circadian-like_C"/>
</dbReference>
<dbReference type="PRINTS" id="PR00219">
    <property type="entry name" value="SYNAPTOBREVN"/>
</dbReference>
<feature type="compositionally biased region" description="Low complexity" evidence="12">
    <location>
        <begin position="970"/>
        <end position="984"/>
    </location>
</feature>
<protein>
    <recommendedName>
        <fullName evidence="19">PAS domain-containing protein</fullName>
    </recommendedName>
</protein>
<dbReference type="GO" id="GO:0001222">
    <property type="term" value="F:transcription corepressor binding"/>
    <property type="evidence" value="ECO:0007669"/>
    <property type="project" value="TreeGrafter"/>
</dbReference>
<sequence length="1437" mass="157343">MTATPLTVMFSITHFCEGAQEGSTATDGSSCYGLTLRFILQPRGGCAVTHTNLKMSAHGPEGSGAASSNKRLQQTQAQVDEVVDIMRVNVDKVLERDQKLSELDDRADALQAGASQFETSAAKLKRKYWWKNCKMWAILIAVIVFIIIIIISEYQACGWYKVAFITSAVICETLTSAPGLAVMSEPGCIDRCHTLHLRCTVVTKCGSEPDRCVRQLAHECHDSVSGWRRRSSGPCVKPRRVVGDRGGSNHADGGRGQAHKDMMITVAEMKKRLPSAKRSRSKASTVEALHYALNCVKQVQANSEYYKLLMRNGQDERRDSTVCSLEELERVTSEHTLKNTDSFVVVFSLSSGRVLYASEQAPSILCCKRKFLESAKFVELLFHKDVNVFYAHTAQPHLPPWSNSHTAGVLFDCAQVKSFFCRIRGGKDREGEMRYNPFRITPYLLKVQGTGASGEEEHPCSLALAERITSGYEAPRIPMDKRIFTTTHSPGCVFLEVDDRAVPLLGYLPQDLISTSLLTSIHPEDRPLMLSMHRKVLKHAGQPPFEHSPVRLRCQSGDYITLDTSWSSFINPWSRKVAFIIGRHKVRTSPLNEDVFAARTKEDFPVTYEEIKDLQTKIYKLFLQPVHNNGSSGYGSLGSNGSHEHYISVASSSDSNGNLWEDSHREPMTLQQIYADVDRVKSWGQQAYLNSSHKMSLLGKPATARLPPTASNPEVRDHEESRKRTHIPSYQQINCVDNIIRYLESCTGPALKRKSESRSLATSSSSSLTSEDDKPARAADPAQANSDVVVLDSEQSVGPTAAAVVGAPLTDITMSNKAMSVVSVTSQCSYSSTIVHVPQPESEATAPEDAPMGSEPADPTPTPVRPAWSPATEERRFLGLTKEVLSAHTQKEEQEYVDRFRNRICQSPYSSYLQLDNSSMAHSHHPGDYLRPLSGGGRNNSRRGKPRYKRAKPQGSSDSYASPPGPPRCVPVSSWPSSESSQPQMGAPFSQTSPLQTSFFPMMATQPGPEKPTGLQQFPGATPVVLRPSDQTQLGHNFNIMHSTQSLSAMQPIQMEPIQNMQNMQNLHTMQPIAPAQSINPYMTPVMAVILPNYPTFTADYPSMYPLPGTSMLPQAPITMTGFTPGCIPFPQPQFQAQPVPHTLSSPGPLLCSPRPSSSVGEEEEAAGPGALFSSSRSSSPLQLNLLQEELPKPSEGQSSTGHNLAESLHEKHANEGDAPSESGNHDAHSTSSELLDLLLQEDARSGTGSNTSGSGSGESGGSLGSGSGSGSGTFSNGTSTSHTGSSNSRKYFASNDSSDTSRKARKSQEAPPEHQQGFETGVESSLWSMIQHTPERVMMTYQIHTRDQKEVLTGDREKLRVLQPLQPWFNKEQREELAEVHPWIQQHTIPQEIDTQGCVTCSSGPGVTHNPHPPAPDSSSPLDSPQQDSIGPVVDT</sequence>
<keyword evidence="13" id="KW-0472">Membrane</keyword>
<keyword evidence="13" id="KW-1133">Transmembrane helix</keyword>
<feature type="region of interest" description="Disordered" evidence="12">
    <location>
        <begin position="701"/>
        <end position="726"/>
    </location>
</feature>
<gene>
    <name evidence="17" type="ORF">F2P81_012873</name>
</gene>
<evidence type="ECO:0000256" key="4">
    <source>
        <dbReference type="ARBA" id="ARBA00022490"/>
    </source>
</evidence>
<evidence type="ECO:0000256" key="14">
    <source>
        <dbReference type="SAM" id="SignalP"/>
    </source>
</evidence>
<dbReference type="Pfam" id="PF00957">
    <property type="entry name" value="Synaptobrevin"/>
    <property type="match status" value="1"/>
</dbReference>
<proteinExistence type="inferred from homology"/>
<dbReference type="EMBL" id="VEVO01000011">
    <property type="protein sequence ID" value="KAF0035115.1"/>
    <property type="molecule type" value="Genomic_DNA"/>
</dbReference>
<evidence type="ECO:0000259" key="16">
    <source>
        <dbReference type="PROSITE" id="PS50892"/>
    </source>
</evidence>
<dbReference type="GO" id="GO:0005634">
    <property type="term" value="C:nucleus"/>
    <property type="evidence" value="ECO:0007669"/>
    <property type="project" value="UniProtKB-SubCell"/>
</dbReference>
<dbReference type="InterPro" id="IPR013655">
    <property type="entry name" value="PAS_fold_3"/>
</dbReference>
<dbReference type="GO" id="GO:0032922">
    <property type="term" value="P:circadian regulation of gene expression"/>
    <property type="evidence" value="ECO:0007669"/>
    <property type="project" value="TreeGrafter"/>
</dbReference>
<dbReference type="GO" id="GO:0000122">
    <property type="term" value="P:negative regulation of transcription by RNA polymerase II"/>
    <property type="evidence" value="ECO:0007669"/>
    <property type="project" value="TreeGrafter"/>
</dbReference>
<dbReference type="Pfam" id="PF21353">
    <property type="entry name" value="Per3-like_PAS-A"/>
    <property type="match status" value="1"/>
</dbReference>
<evidence type="ECO:0000256" key="6">
    <source>
        <dbReference type="ARBA" id="ARBA00023015"/>
    </source>
</evidence>
<evidence type="ECO:0000259" key="15">
    <source>
        <dbReference type="PROSITE" id="PS50112"/>
    </source>
</evidence>
<dbReference type="InterPro" id="IPR042855">
    <property type="entry name" value="V_SNARE_CC"/>
</dbReference>
<dbReference type="Gene3D" id="1.20.5.110">
    <property type="match status" value="1"/>
</dbReference>
<evidence type="ECO:0000313" key="18">
    <source>
        <dbReference type="Proteomes" id="UP000438429"/>
    </source>
</evidence>
<evidence type="ECO:0000256" key="9">
    <source>
        <dbReference type="ARBA" id="ARBA00023242"/>
    </source>
</evidence>
<dbReference type="Pfam" id="PF23170">
    <property type="entry name" value="bHLH_PER"/>
    <property type="match status" value="1"/>
</dbReference>
<evidence type="ECO:0000313" key="17">
    <source>
        <dbReference type="EMBL" id="KAF0035115.1"/>
    </source>
</evidence>
<evidence type="ECO:0000256" key="7">
    <source>
        <dbReference type="ARBA" id="ARBA00023108"/>
    </source>
</evidence>
<comment type="subcellular location">
    <subcellularLocation>
        <location evidence="2">Cytoplasm</location>
    </subcellularLocation>
    <subcellularLocation>
        <location evidence="10">Endomembrane system</location>
        <topology evidence="10">Single-pass type IV membrane protein</topology>
    </subcellularLocation>
    <subcellularLocation>
        <location evidence="1">Nucleus</location>
    </subcellularLocation>
</comment>
<feature type="region of interest" description="Disordered" evidence="12">
    <location>
        <begin position="1245"/>
        <end position="1323"/>
    </location>
</feature>
<feature type="region of interest" description="Disordered" evidence="12">
    <location>
        <begin position="1396"/>
        <end position="1437"/>
    </location>
</feature>
<feature type="compositionally biased region" description="Low complexity" evidence="12">
    <location>
        <begin position="758"/>
        <end position="769"/>
    </location>
</feature>